<dbReference type="EMBL" id="VJVW01000001">
    <property type="protein sequence ID" value="MUP41216.1"/>
    <property type="molecule type" value="Genomic_DNA"/>
</dbReference>
<dbReference type="Proteomes" id="UP000460416">
    <property type="component" value="Unassembled WGS sequence"/>
</dbReference>
<dbReference type="OrthoDB" id="1046747at2"/>
<evidence type="ECO:0000313" key="1">
    <source>
        <dbReference type="EMBL" id="MUP41216.1"/>
    </source>
</evidence>
<sequence>MKTIIKLSGYLLLTALLIGCSEDDESPLEDGPRFTTVKLFKEVFIDENGGPQEIVIPFGTYAYTDGSFDLQLITEDEVNFETIPEMVNGVIKFEVEKGGSKAILSIIPKDDAITNGFLEYRFRINALSEFFRKMDDRNLYLGVRDDELNGMPKGMKIAYDYGEVIYEYFYNSERKLLKIERQTPSDWGPFKSVSKYSYDQDGKLSTIMTGYDYSDLEPVFDQKTIYNWENDRILSTEFYILTEKQEQTFYTYDEKGNVITKESFSFFGQSEKRIFYRSAFTYNNNNELVKVHNTEYYYPNEWYPDEGETNTFITYDNYLEYSHTFPFNEIIPGVIFPKNLPGTMKSEGDGLQTQIFNYTYEFDSEGKVTQRSTTDEFIVFEYQ</sequence>
<evidence type="ECO:0008006" key="3">
    <source>
        <dbReference type="Google" id="ProtNLM"/>
    </source>
</evidence>
<evidence type="ECO:0000313" key="2">
    <source>
        <dbReference type="Proteomes" id="UP000460416"/>
    </source>
</evidence>
<organism evidence="1 2">
    <name type="scientific">Christiangramia aestuarii</name>
    <dbReference type="NCBI Taxonomy" id="1028746"/>
    <lineage>
        <taxon>Bacteria</taxon>
        <taxon>Pseudomonadati</taxon>
        <taxon>Bacteroidota</taxon>
        <taxon>Flavobacteriia</taxon>
        <taxon>Flavobacteriales</taxon>
        <taxon>Flavobacteriaceae</taxon>
        <taxon>Christiangramia</taxon>
    </lineage>
</organism>
<reference evidence="1 2" key="1">
    <citation type="submission" date="2019-07" db="EMBL/GenBank/DDBJ databases">
        <title>Gramella aestuarii sp. nov., isolated from a tidal flat, and emended description of Gramella echinicola.</title>
        <authorList>
            <person name="Liu L."/>
        </authorList>
    </citation>
    <scope>NUCLEOTIDE SEQUENCE [LARGE SCALE GENOMIC DNA]</scope>
    <source>
        <strain evidence="1 2">BS12</strain>
    </source>
</reference>
<keyword evidence="2" id="KW-1185">Reference proteome</keyword>
<protein>
    <recommendedName>
        <fullName evidence="3">DUF4595 domain-containing protein</fullName>
    </recommendedName>
</protein>
<accession>A0A7M3SX85</accession>
<dbReference type="PROSITE" id="PS51257">
    <property type="entry name" value="PROKAR_LIPOPROTEIN"/>
    <property type="match status" value="1"/>
</dbReference>
<gene>
    <name evidence="1" type="ORF">FLP08_01375</name>
</gene>
<dbReference type="AlphaFoldDB" id="A0A7M3SX85"/>
<dbReference type="RefSeq" id="WP_156273282.1">
    <property type="nucleotide sequence ID" value="NZ_BAABGI010000002.1"/>
</dbReference>
<proteinExistence type="predicted"/>
<comment type="caution">
    <text evidence="1">The sequence shown here is derived from an EMBL/GenBank/DDBJ whole genome shotgun (WGS) entry which is preliminary data.</text>
</comment>
<name>A0A7M3SX85_9FLAO</name>